<dbReference type="InterPro" id="IPR042092">
    <property type="entry name" value="PsdUridine_s_RsuA/RluB/E/F_cat"/>
</dbReference>
<keyword evidence="1" id="KW-0413">Isomerase</keyword>
<dbReference type="PANTHER" id="PTHR47683:SF2">
    <property type="entry name" value="RNA-BINDING S4 DOMAIN-CONTAINING PROTEIN"/>
    <property type="match status" value="1"/>
</dbReference>
<protein>
    <submittedName>
        <fullName evidence="1">Ribosomal large subunit pseudouridine synthase B</fullName>
        <ecNumber evidence="1">5.4.99.22</ecNumber>
    </submittedName>
</protein>
<organism evidence="1">
    <name type="scientific">bioreactor metagenome</name>
    <dbReference type="NCBI Taxonomy" id="1076179"/>
    <lineage>
        <taxon>unclassified sequences</taxon>
        <taxon>metagenomes</taxon>
        <taxon>ecological metagenomes</taxon>
    </lineage>
</organism>
<dbReference type="InterPro" id="IPR020103">
    <property type="entry name" value="PsdUridine_synth_cat_dom_sf"/>
</dbReference>
<comment type="caution">
    <text evidence="1">The sequence shown here is derived from an EMBL/GenBank/DDBJ whole genome shotgun (WGS) entry which is preliminary data.</text>
</comment>
<dbReference type="EMBL" id="VSSQ01107638">
    <property type="protein sequence ID" value="MPN46731.1"/>
    <property type="molecule type" value="Genomic_DNA"/>
</dbReference>
<dbReference type="PANTHER" id="PTHR47683">
    <property type="entry name" value="PSEUDOURIDINE SYNTHASE FAMILY PROTEIN-RELATED"/>
    <property type="match status" value="1"/>
</dbReference>
<gene>
    <name evidence="1" type="primary">rluB_37</name>
    <name evidence="1" type="ORF">SDC9_194329</name>
</gene>
<dbReference type="EC" id="5.4.99.22" evidence="1"/>
<reference evidence="1" key="1">
    <citation type="submission" date="2019-08" db="EMBL/GenBank/DDBJ databases">
        <authorList>
            <person name="Kucharzyk K."/>
            <person name="Murdoch R.W."/>
            <person name="Higgins S."/>
            <person name="Loffler F."/>
        </authorList>
    </citation>
    <scope>NUCLEOTIDE SEQUENCE</scope>
</reference>
<proteinExistence type="predicted"/>
<accession>A0A645I5Z5</accession>
<dbReference type="AlphaFoldDB" id="A0A645I5Z5"/>
<evidence type="ECO:0000313" key="1">
    <source>
        <dbReference type="EMBL" id="MPN46731.1"/>
    </source>
</evidence>
<sequence length="107" mass="12331">MRVYNAKLDKALRSDDAAKIAKGVEIEEGVITAPCEVIIHPEERTKVTLTLTEGKNHEVKRIFEAVGYEVKSLDRKYYHNLSTQGLVRGKYRYLNKNEINELLKLKK</sequence>
<dbReference type="GO" id="GO:0003723">
    <property type="term" value="F:RNA binding"/>
    <property type="evidence" value="ECO:0007669"/>
    <property type="project" value="InterPro"/>
</dbReference>
<dbReference type="GO" id="GO:0001522">
    <property type="term" value="P:pseudouridine synthesis"/>
    <property type="evidence" value="ECO:0007669"/>
    <property type="project" value="InterPro"/>
</dbReference>
<dbReference type="GO" id="GO:0160139">
    <property type="term" value="F:23S rRNA pseudouridine(2605) synthase activity"/>
    <property type="evidence" value="ECO:0007669"/>
    <property type="project" value="UniProtKB-EC"/>
</dbReference>
<name>A0A645I5Z5_9ZZZZ</name>
<dbReference type="Gene3D" id="3.30.70.1560">
    <property type="entry name" value="Alpha-L RNA-binding motif"/>
    <property type="match status" value="1"/>
</dbReference>
<dbReference type="InterPro" id="IPR050343">
    <property type="entry name" value="RsuA_PseudoU_synthase"/>
</dbReference>
<dbReference type="SUPFAM" id="SSF55120">
    <property type="entry name" value="Pseudouridine synthase"/>
    <property type="match status" value="1"/>
</dbReference>